<sequence length="152" mass="16898">MKIPAIFAIFLFTFLAGCSTAPKTATSPADTSNLIHPAATIYGNKVIHLNLPKRLSMLQIRQAIFNAAYQEGWEAVDAGTEGDSGMIQVKKTSVFAESIFTFLFQQTVIDGYSNSYSVDVTGKPTKRYTPPVRIDKIRKRIKENLQREMAGY</sequence>
<feature type="signal peptide" evidence="1">
    <location>
        <begin position="1"/>
        <end position="20"/>
    </location>
</feature>
<keyword evidence="1" id="KW-0732">Signal</keyword>
<evidence type="ECO:0000313" key="3">
    <source>
        <dbReference type="Proteomes" id="UP000525652"/>
    </source>
</evidence>
<dbReference type="AlphaFoldDB" id="A0A7X1AVV7"/>
<evidence type="ECO:0008006" key="4">
    <source>
        <dbReference type="Google" id="ProtNLM"/>
    </source>
</evidence>
<dbReference type="RefSeq" id="WP_185691666.1">
    <property type="nucleotide sequence ID" value="NZ_JACHVA010000040.1"/>
</dbReference>
<comment type="caution">
    <text evidence="2">The sequence shown here is derived from an EMBL/GenBank/DDBJ whole genome shotgun (WGS) entry which is preliminary data.</text>
</comment>
<gene>
    <name evidence="2" type="ORF">H5P30_03970</name>
</gene>
<proteinExistence type="predicted"/>
<reference evidence="2 3" key="1">
    <citation type="submission" date="2020-07" db="EMBL/GenBank/DDBJ databases">
        <authorList>
            <person name="Feng X."/>
        </authorList>
    </citation>
    <scope>NUCLEOTIDE SEQUENCE [LARGE SCALE GENOMIC DNA]</scope>
    <source>
        <strain evidence="2 3">JCM14086</strain>
    </source>
</reference>
<dbReference type="EMBL" id="JACHVA010000040">
    <property type="protein sequence ID" value="MBC2600931.1"/>
    <property type="molecule type" value="Genomic_DNA"/>
</dbReference>
<dbReference type="PROSITE" id="PS51257">
    <property type="entry name" value="PROKAR_LIPOPROTEIN"/>
    <property type="match status" value="1"/>
</dbReference>
<feature type="chain" id="PRO_5031104690" description="DUF4136 domain-containing protein" evidence="1">
    <location>
        <begin position="21"/>
        <end position="152"/>
    </location>
</feature>
<evidence type="ECO:0000256" key="1">
    <source>
        <dbReference type="SAM" id="SignalP"/>
    </source>
</evidence>
<dbReference type="Proteomes" id="UP000525652">
    <property type="component" value="Unassembled WGS sequence"/>
</dbReference>
<keyword evidence="3" id="KW-1185">Reference proteome</keyword>
<name>A0A7X1AVV7_9BACT</name>
<organism evidence="2 3">
    <name type="scientific">Puniceicoccus vermicola</name>
    <dbReference type="NCBI Taxonomy" id="388746"/>
    <lineage>
        <taxon>Bacteria</taxon>
        <taxon>Pseudomonadati</taxon>
        <taxon>Verrucomicrobiota</taxon>
        <taxon>Opitutia</taxon>
        <taxon>Puniceicoccales</taxon>
        <taxon>Puniceicoccaceae</taxon>
        <taxon>Puniceicoccus</taxon>
    </lineage>
</organism>
<protein>
    <recommendedName>
        <fullName evidence="4">DUF4136 domain-containing protein</fullName>
    </recommendedName>
</protein>
<evidence type="ECO:0000313" key="2">
    <source>
        <dbReference type="EMBL" id="MBC2600931.1"/>
    </source>
</evidence>
<accession>A0A7X1AVV7</accession>